<proteinExistence type="predicted"/>
<dbReference type="AlphaFoldDB" id="A0AAD8XZJ6"/>
<evidence type="ECO:0000313" key="2">
    <source>
        <dbReference type="Proteomes" id="UP001224775"/>
    </source>
</evidence>
<name>A0AAD8XZJ6_9STRA</name>
<dbReference type="EMBL" id="JATAAI010000029">
    <property type="protein sequence ID" value="KAK1736330.1"/>
    <property type="molecule type" value="Genomic_DNA"/>
</dbReference>
<organism evidence="1 2">
    <name type="scientific">Skeletonema marinoi</name>
    <dbReference type="NCBI Taxonomy" id="267567"/>
    <lineage>
        <taxon>Eukaryota</taxon>
        <taxon>Sar</taxon>
        <taxon>Stramenopiles</taxon>
        <taxon>Ochrophyta</taxon>
        <taxon>Bacillariophyta</taxon>
        <taxon>Coscinodiscophyceae</taxon>
        <taxon>Thalassiosirophycidae</taxon>
        <taxon>Thalassiosirales</taxon>
        <taxon>Skeletonemataceae</taxon>
        <taxon>Skeletonema</taxon>
        <taxon>Skeletonema marinoi-dohrnii complex</taxon>
    </lineage>
</organism>
<comment type="caution">
    <text evidence="1">The sequence shown here is derived from an EMBL/GenBank/DDBJ whole genome shotgun (WGS) entry which is preliminary data.</text>
</comment>
<accession>A0AAD8XZJ6</accession>
<sequence length="104" mass="11410">MMAMVANQLNDRVLFFEVNPRASNESLKLVCRSTGGNHAAWGRMSHSRDHFAATTYRENSVVISHKNSIGVGALSRDDHLNSNVASSFSVFSICSIMVDLNHTA</sequence>
<dbReference type="Proteomes" id="UP001224775">
    <property type="component" value="Unassembled WGS sequence"/>
</dbReference>
<gene>
    <name evidence="1" type="ORF">QTG54_012930</name>
</gene>
<protein>
    <submittedName>
        <fullName evidence="1">Uncharacterized protein</fullName>
    </submittedName>
</protein>
<keyword evidence="2" id="KW-1185">Reference proteome</keyword>
<evidence type="ECO:0000313" key="1">
    <source>
        <dbReference type="EMBL" id="KAK1736330.1"/>
    </source>
</evidence>
<reference evidence="1" key="1">
    <citation type="submission" date="2023-06" db="EMBL/GenBank/DDBJ databases">
        <title>Survivors Of The Sea: Transcriptome response of Skeletonema marinoi to long-term dormancy.</title>
        <authorList>
            <person name="Pinder M.I.M."/>
            <person name="Kourtchenko O."/>
            <person name="Robertson E.K."/>
            <person name="Larsson T."/>
            <person name="Maumus F."/>
            <person name="Osuna-Cruz C.M."/>
            <person name="Vancaester E."/>
            <person name="Stenow R."/>
            <person name="Vandepoele K."/>
            <person name="Ploug H."/>
            <person name="Bruchert V."/>
            <person name="Godhe A."/>
            <person name="Topel M."/>
        </authorList>
    </citation>
    <scope>NUCLEOTIDE SEQUENCE</scope>
    <source>
        <strain evidence="1">R05AC</strain>
    </source>
</reference>